<proteinExistence type="inferred from homology"/>
<evidence type="ECO:0000259" key="3">
    <source>
        <dbReference type="Pfam" id="PF13407"/>
    </source>
</evidence>
<reference evidence="4 5" key="1">
    <citation type="submission" date="2024-03" db="EMBL/GenBank/DDBJ databases">
        <title>Draft genome sequence of Klenkia sp. LSe6-5.</title>
        <authorList>
            <person name="Duangmal K."/>
            <person name="Chantavorakit T."/>
        </authorList>
    </citation>
    <scope>NUCLEOTIDE SEQUENCE [LARGE SCALE GENOMIC DNA]</scope>
    <source>
        <strain evidence="4 5">LSe6-5</strain>
    </source>
</reference>
<dbReference type="PANTHER" id="PTHR30036:SF7">
    <property type="entry name" value="ABC TRANSPORTER PERIPLASMIC-BINDING PROTEIN YPHF"/>
    <property type="match status" value="1"/>
</dbReference>
<dbReference type="SUPFAM" id="SSF53822">
    <property type="entry name" value="Periplasmic binding protein-like I"/>
    <property type="match status" value="1"/>
</dbReference>
<dbReference type="InterPro" id="IPR025997">
    <property type="entry name" value="SBP_2_dom"/>
</dbReference>
<dbReference type="InterPro" id="IPR028082">
    <property type="entry name" value="Peripla_BP_I"/>
</dbReference>
<evidence type="ECO:0000256" key="2">
    <source>
        <dbReference type="ARBA" id="ARBA00007639"/>
    </source>
</evidence>
<comment type="caution">
    <text evidence="4">The sequence shown here is derived from an EMBL/GenBank/DDBJ whole genome shotgun (WGS) entry which is preliminary data.</text>
</comment>
<comment type="similarity">
    <text evidence="2">Belongs to the bacterial solute-binding protein 2 family.</text>
</comment>
<evidence type="ECO:0000313" key="4">
    <source>
        <dbReference type="EMBL" id="MEI4272889.1"/>
    </source>
</evidence>
<dbReference type="RefSeq" id="WP_336405012.1">
    <property type="nucleotide sequence ID" value="NZ_JBAPLU010000014.1"/>
</dbReference>
<gene>
    <name evidence="4" type="ORF">TEK04_14265</name>
</gene>
<keyword evidence="5" id="KW-1185">Reference proteome</keyword>
<dbReference type="PANTHER" id="PTHR30036">
    <property type="entry name" value="D-XYLOSE-BINDING PERIPLASMIC PROTEIN"/>
    <property type="match status" value="1"/>
</dbReference>
<protein>
    <submittedName>
        <fullName evidence="4">Substrate-binding domain-containing protein</fullName>
    </submittedName>
</protein>
<dbReference type="Pfam" id="PF13407">
    <property type="entry name" value="Peripla_BP_4"/>
    <property type="match status" value="1"/>
</dbReference>
<name>A0ABU8DVS4_9ACTN</name>
<dbReference type="Gene3D" id="3.40.50.2300">
    <property type="match status" value="2"/>
</dbReference>
<evidence type="ECO:0000313" key="5">
    <source>
        <dbReference type="Proteomes" id="UP001361570"/>
    </source>
</evidence>
<feature type="domain" description="Periplasmic binding protein" evidence="3">
    <location>
        <begin position="76"/>
        <end position="312"/>
    </location>
</feature>
<sequence length="354" mass="36587">MSHVPPARPLGQAPRSATLRRRGPLLALLPVAAITLAACGGGDSSGGGSAAGGLDDGFGSRNEARAVTFIEYYDPSTDAFWGQISQGARDAAELGGLDITEQNADGDASRMVDLISSAIATDPAAIYVPFNDPAWEGAACEADAAGIPVFAYNVPPSEAAVDCVQAFVGQDFTEVGRLVGERLLEEVDLQAGDKVLCPAEEPQQQYAIQRGGGVEQALAAAGVSCTYLRTGGADEEALNAMTTWLSANQDVKAVVPLGGTPHRNAVAAEDAAGVEVPIVGFDTSPQVIDGIKSGRIIATADQQGYVQGFQTVLQSTLFLDFGIAPADINSGGNALIDESNVANLEDPELQTVRW</sequence>
<dbReference type="EMBL" id="JBAPLU010000014">
    <property type="protein sequence ID" value="MEI4272889.1"/>
    <property type="molecule type" value="Genomic_DNA"/>
</dbReference>
<comment type="subcellular location">
    <subcellularLocation>
        <location evidence="1">Cell envelope</location>
    </subcellularLocation>
</comment>
<dbReference type="Proteomes" id="UP001361570">
    <property type="component" value="Unassembled WGS sequence"/>
</dbReference>
<evidence type="ECO:0000256" key="1">
    <source>
        <dbReference type="ARBA" id="ARBA00004196"/>
    </source>
</evidence>
<accession>A0ABU8DVS4</accession>
<dbReference type="InterPro" id="IPR050555">
    <property type="entry name" value="Bact_Solute-Bind_Prot2"/>
</dbReference>
<organism evidence="4 5">
    <name type="scientific">Klenkia sesuvii</name>
    <dbReference type="NCBI Taxonomy" id="3103137"/>
    <lineage>
        <taxon>Bacteria</taxon>
        <taxon>Bacillati</taxon>
        <taxon>Actinomycetota</taxon>
        <taxon>Actinomycetes</taxon>
        <taxon>Geodermatophilales</taxon>
        <taxon>Geodermatophilaceae</taxon>
        <taxon>Klenkia</taxon>
    </lineage>
</organism>